<accession>A0A0E0MVL6</accession>
<name>A0A0E0MVL6_ORYRU</name>
<sequence>MAMSAASTAARRSSPPRLAVSGFNSCSWSHGTNIPSTAALYLGGEWGRLSTDRSRFRPPANVPVRANSDHDRRSTTVMWPSPRRWLLAHTTAKLPATHSASVSAARRPPLPSVPPAPALAWPPPCREISDCIARPHVRIALNYYNFNHPGAEFDCVRPLSAYFASFGGQIWSHVNFLARRRGCIDAPVLRFFAELFYYGRLAETPVVVSCTILRGM</sequence>
<dbReference type="PANTHER" id="PTHR34710">
    <property type="entry name" value="OS03G0834100 PROTEIN"/>
    <property type="match status" value="1"/>
</dbReference>
<feature type="domain" description="DUF3615" evidence="2">
    <location>
        <begin position="137"/>
        <end position="212"/>
    </location>
</feature>
<evidence type="ECO:0000313" key="4">
    <source>
        <dbReference type="Proteomes" id="UP000008022"/>
    </source>
</evidence>
<evidence type="ECO:0000259" key="2">
    <source>
        <dbReference type="Pfam" id="PF12274"/>
    </source>
</evidence>
<dbReference type="EnsemblPlants" id="ORUFI01G15020.1">
    <property type="protein sequence ID" value="ORUFI01G15020.1"/>
    <property type="gene ID" value="ORUFI01G15020"/>
</dbReference>
<feature type="region of interest" description="Disordered" evidence="1">
    <location>
        <begin position="52"/>
        <end position="76"/>
    </location>
</feature>
<keyword evidence="4" id="KW-1185">Reference proteome</keyword>
<proteinExistence type="predicted"/>
<organism evidence="3 4">
    <name type="scientific">Oryza rufipogon</name>
    <name type="common">Brownbeard rice</name>
    <name type="synonym">Asian wild rice</name>
    <dbReference type="NCBI Taxonomy" id="4529"/>
    <lineage>
        <taxon>Eukaryota</taxon>
        <taxon>Viridiplantae</taxon>
        <taxon>Streptophyta</taxon>
        <taxon>Embryophyta</taxon>
        <taxon>Tracheophyta</taxon>
        <taxon>Spermatophyta</taxon>
        <taxon>Magnoliopsida</taxon>
        <taxon>Liliopsida</taxon>
        <taxon>Poales</taxon>
        <taxon>Poaceae</taxon>
        <taxon>BOP clade</taxon>
        <taxon>Oryzoideae</taxon>
        <taxon>Oryzeae</taxon>
        <taxon>Oryzinae</taxon>
        <taxon>Oryza</taxon>
    </lineage>
</organism>
<dbReference type="AlphaFoldDB" id="A0A0E0MVL6"/>
<reference evidence="3" key="2">
    <citation type="submission" date="2015-06" db="UniProtKB">
        <authorList>
            <consortium name="EnsemblPlants"/>
        </authorList>
    </citation>
    <scope>IDENTIFICATION</scope>
</reference>
<dbReference type="STRING" id="4529.A0A0E0MVL6"/>
<protein>
    <recommendedName>
        <fullName evidence="2">DUF3615 domain-containing protein</fullName>
    </recommendedName>
</protein>
<dbReference type="PANTHER" id="PTHR34710:SF10">
    <property type="entry name" value="EXPRESSED PROTEIN"/>
    <property type="match status" value="1"/>
</dbReference>
<dbReference type="Pfam" id="PF12274">
    <property type="entry name" value="DUF3615"/>
    <property type="match status" value="1"/>
</dbReference>
<dbReference type="Proteomes" id="UP000008022">
    <property type="component" value="Unassembled WGS sequence"/>
</dbReference>
<dbReference type="HOGENOM" id="CLU_1279458_0_0_1"/>
<evidence type="ECO:0000313" key="3">
    <source>
        <dbReference type="EnsemblPlants" id="ORUFI01G15020.1"/>
    </source>
</evidence>
<dbReference type="Gramene" id="ORUFI01G15020.1">
    <property type="protein sequence ID" value="ORUFI01G15020.1"/>
    <property type="gene ID" value="ORUFI01G15020"/>
</dbReference>
<reference evidence="4" key="1">
    <citation type="submission" date="2013-06" db="EMBL/GenBank/DDBJ databases">
        <authorList>
            <person name="Zhao Q."/>
        </authorList>
    </citation>
    <scope>NUCLEOTIDE SEQUENCE</scope>
    <source>
        <strain evidence="4">cv. W1943</strain>
    </source>
</reference>
<dbReference type="InterPro" id="IPR022059">
    <property type="entry name" value="DUF3615"/>
</dbReference>
<evidence type="ECO:0000256" key="1">
    <source>
        <dbReference type="SAM" id="MobiDB-lite"/>
    </source>
</evidence>